<accession>A0A0M0L0F8</accession>
<proteinExistence type="predicted"/>
<feature type="chain" id="PRO_5039112831" evidence="1">
    <location>
        <begin position="20"/>
        <end position="137"/>
    </location>
</feature>
<dbReference type="PATRIC" id="fig|284581.3.peg.4838"/>
<keyword evidence="3" id="KW-1185">Reference proteome</keyword>
<dbReference type="Proteomes" id="UP000037558">
    <property type="component" value="Unassembled WGS sequence"/>
</dbReference>
<dbReference type="EMBL" id="LILC01000016">
    <property type="protein sequence ID" value="KOO44362.1"/>
    <property type="molecule type" value="Genomic_DNA"/>
</dbReference>
<comment type="caution">
    <text evidence="2">The sequence shown here is derived from an EMBL/GenBank/DDBJ whole genome shotgun (WGS) entry which is preliminary data.</text>
</comment>
<feature type="signal peptide" evidence="1">
    <location>
        <begin position="1"/>
        <end position="19"/>
    </location>
</feature>
<gene>
    <name evidence="2" type="ORF">AMD01_13530</name>
</gene>
<dbReference type="AlphaFoldDB" id="A0A0M0L0F8"/>
<evidence type="ECO:0000256" key="1">
    <source>
        <dbReference type="SAM" id="SignalP"/>
    </source>
</evidence>
<reference evidence="3" key="1">
    <citation type="submission" date="2015-08" db="EMBL/GenBank/DDBJ databases">
        <title>Fjat-14210 dsm16467.</title>
        <authorList>
            <person name="Liu B."/>
            <person name="Wang J."/>
            <person name="Zhu Y."/>
            <person name="Liu G."/>
            <person name="Chen Q."/>
            <person name="Chen Z."/>
            <person name="Lan J."/>
            <person name="Che J."/>
            <person name="Ge C."/>
            <person name="Shi H."/>
            <person name="Pan Z."/>
            <person name="Liu X."/>
        </authorList>
    </citation>
    <scope>NUCLEOTIDE SEQUENCE [LARGE SCALE GENOMIC DNA]</scope>
    <source>
        <strain evidence="3">DSM 16467</strain>
    </source>
</reference>
<organism evidence="2 3">
    <name type="scientific">Priestia koreensis</name>
    <dbReference type="NCBI Taxonomy" id="284581"/>
    <lineage>
        <taxon>Bacteria</taxon>
        <taxon>Bacillati</taxon>
        <taxon>Bacillota</taxon>
        <taxon>Bacilli</taxon>
        <taxon>Bacillales</taxon>
        <taxon>Bacillaceae</taxon>
        <taxon>Priestia</taxon>
    </lineage>
</organism>
<protein>
    <submittedName>
        <fullName evidence="2">Uncharacterized protein</fullName>
    </submittedName>
</protein>
<evidence type="ECO:0000313" key="3">
    <source>
        <dbReference type="Proteomes" id="UP000037558"/>
    </source>
</evidence>
<name>A0A0M0L0F8_9BACI</name>
<keyword evidence="1" id="KW-0732">Signal</keyword>
<sequence length="137" mass="15664">MKPFLIGLLLCQLFVPVHATAQSQTNADIFDIEQNKIIRHVPLDASVQKDITFSLTHITGVYKKFRAIPTRGSMVRVPVSPPLLVQNQWFHGLVDEVIFIFPPSEDPYVLLFDDENRSCFFTFTGDTKELRSNWGIQ</sequence>
<evidence type="ECO:0000313" key="2">
    <source>
        <dbReference type="EMBL" id="KOO44362.1"/>
    </source>
</evidence>